<feature type="region of interest" description="Disordered" evidence="2">
    <location>
        <begin position="362"/>
        <end position="389"/>
    </location>
</feature>
<feature type="compositionally biased region" description="Basic and acidic residues" evidence="2">
    <location>
        <begin position="362"/>
        <end position="381"/>
    </location>
</feature>
<dbReference type="InterPro" id="IPR003150">
    <property type="entry name" value="DNA-bd_RFX"/>
</dbReference>
<evidence type="ECO:0000259" key="3">
    <source>
        <dbReference type="PROSITE" id="PS51526"/>
    </source>
</evidence>
<dbReference type="GO" id="GO:0000978">
    <property type="term" value="F:RNA polymerase II cis-regulatory region sequence-specific DNA binding"/>
    <property type="evidence" value="ECO:0007669"/>
    <property type="project" value="TreeGrafter"/>
</dbReference>
<dbReference type="EMBL" id="LSMT01000403">
    <property type="protein sequence ID" value="PFX18581.1"/>
    <property type="molecule type" value="Genomic_DNA"/>
</dbReference>
<dbReference type="InterPro" id="IPR036388">
    <property type="entry name" value="WH-like_DNA-bd_sf"/>
</dbReference>
<reference evidence="5" key="1">
    <citation type="journal article" date="2017" name="bioRxiv">
        <title>Comparative analysis of the genomes of Stylophora pistillata and Acropora digitifera provides evidence for extensive differences between species of corals.</title>
        <authorList>
            <person name="Voolstra C.R."/>
            <person name="Li Y."/>
            <person name="Liew Y.J."/>
            <person name="Baumgarten S."/>
            <person name="Zoccola D."/>
            <person name="Flot J.-F."/>
            <person name="Tambutte S."/>
            <person name="Allemand D."/>
            <person name="Aranda M."/>
        </authorList>
    </citation>
    <scope>NUCLEOTIDE SEQUENCE [LARGE SCALE GENOMIC DNA]</scope>
</reference>
<proteinExistence type="predicted"/>
<dbReference type="Proteomes" id="UP000225706">
    <property type="component" value="Unassembled WGS sequence"/>
</dbReference>
<dbReference type="SUPFAM" id="SSF46785">
    <property type="entry name" value="Winged helix' DNA-binding domain"/>
    <property type="match status" value="1"/>
</dbReference>
<dbReference type="PANTHER" id="PTHR12619">
    <property type="entry name" value="RFX TRANSCRIPTION FACTOR FAMILY"/>
    <property type="match status" value="1"/>
</dbReference>
<accession>A0A2B4RLV1</accession>
<dbReference type="STRING" id="50429.A0A2B4RLV1"/>
<dbReference type="AlphaFoldDB" id="A0A2B4RLV1"/>
<evidence type="ECO:0000256" key="1">
    <source>
        <dbReference type="ARBA" id="ARBA00023125"/>
    </source>
</evidence>
<dbReference type="Gene3D" id="1.10.10.10">
    <property type="entry name" value="Winged helix-like DNA-binding domain superfamily/Winged helix DNA-binding domain"/>
    <property type="match status" value="1"/>
</dbReference>
<dbReference type="InterPro" id="IPR039779">
    <property type="entry name" value="RFX-like"/>
</dbReference>
<gene>
    <name evidence="4" type="primary">Rfx6</name>
    <name evidence="4" type="ORF">AWC38_SpisGene17046</name>
</gene>
<name>A0A2B4RLV1_STYPI</name>
<evidence type="ECO:0000313" key="5">
    <source>
        <dbReference type="Proteomes" id="UP000225706"/>
    </source>
</evidence>
<dbReference type="PANTHER" id="PTHR12619:SF32">
    <property type="entry name" value="RFX-TYPE WINGED-HELIX DOMAIN-CONTAINING PROTEIN"/>
    <property type="match status" value="1"/>
</dbReference>
<dbReference type="InterPro" id="IPR036390">
    <property type="entry name" value="WH_DNA-bd_sf"/>
</dbReference>
<protein>
    <submittedName>
        <fullName evidence="4">DNA-binding protein RFX6</fullName>
    </submittedName>
</protein>
<evidence type="ECO:0000313" key="4">
    <source>
        <dbReference type="EMBL" id="PFX18581.1"/>
    </source>
</evidence>
<dbReference type="Pfam" id="PF25340">
    <property type="entry name" value="BCD_RFX"/>
    <property type="match status" value="1"/>
</dbReference>
<dbReference type="PROSITE" id="PS51526">
    <property type="entry name" value="RFX_DBD"/>
    <property type="match status" value="1"/>
</dbReference>
<keyword evidence="1 4" id="KW-0238">DNA-binding</keyword>
<sequence>MVDPLTEIALNTIETSNSSCESNGLEGGRRKESYSFIMLEKKQRQIAQTLKWLGENYELKEGMCLPRCVMYTHYLDFCRKGKLCPAGPATFGKNANHKKFSLSAKSGTLLPEFPNAKTVQLPDGVSNHKVETFIMMYRTHCQRMLDTVVSANFEGVQNFITHFWQGMPDHIISVLECPVVVDIVAICDSILYKVLTDVLIPSTIQDLPDSLREEIIDFADSLLAWLEKSLTEVPLALKNAKLEVARIFTQALKRQVCFVHLAQAARSALLSYEDVSQMLGDLRKIDFDQILSKSFFIIENMEVFHKTKTCVFHLMHTAFEEYVFLVVENQMIVEMDKKLKRSLEIHLMKDNSTLMPSIETELDKPKENMQPEQQHDKPKEARRAKRQNNTWSNFIRAPKMNFAKDHSSLHQNKEKTRPEFFSEGSHYVTASTPNVTFPSEQIFQTAPMNNQPRQMPNPTPMNVSVPTSFSPLQECRSSFQPLPLPEQEQPRQATPEAAFQGDFINAIDKAFFSSRVTLNPDDYMGSPWVQNEASNLTVLNPSTIEAVLKLFASLTTCYHYRLRAKILEYMKE</sequence>
<comment type="caution">
    <text evidence="4">The sequence shown here is derived from an EMBL/GenBank/DDBJ whole genome shotgun (WGS) entry which is preliminary data.</text>
</comment>
<keyword evidence="5" id="KW-1185">Reference proteome</keyword>
<dbReference type="InterPro" id="IPR057321">
    <property type="entry name" value="RFX1-4/6/8-like_BCD"/>
</dbReference>
<evidence type="ECO:0000256" key="2">
    <source>
        <dbReference type="SAM" id="MobiDB-lite"/>
    </source>
</evidence>
<dbReference type="OrthoDB" id="10056949at2759"/>
<feature type="domain" description="RFX-type winged-helix" evidence="3">
    <location>
        <begin position="49"/>
        <end position="123"/>
    </location>
</feature>
<organism evidence="4 5">
    <name type="scientific">Stylophora pistillata</name>
    <name type="common">Smooth cauliflower coral</name>
    <dbReference type="NCBI Taxonomy" id="50429"/>
    <lineage>
        <taxon>Eukaryota</taxon>
        <taxon>Metazoa</taxon>
        <taxon>Cnidaria</taxon>
        <taxon>Anthozoa</taxon>
        <taxon>Hexacorallia</taxon>
        <taxon>Scleractinia</taxon>
        <taxon>Astrocoeniina</taxon>
        <taxon>Pocilloporidae</taxon>
        <taxon>Stylophora</taxon>
    </lineage>
</organism>
<dbReference type="GO" id="GO:0000981">
    <property type="term" value="F:DNA-binding transcription factor activity, RNA polymerase II-specific"/>
    <property type="evidence" value="ECO:0007669"/>
    <property type="project" value="TreeGrafter"/>
</dbReference>
<dbReference type="Pfam" id="PF02257">
    <property type="entry name" value="RFX_DNA_binding"/>
    <property type="match status" value="1"/>
</dbReference>